<dbReference type="EMBL" id="CP040078">
    <property type="protein sequence ID" value="QCP54529.1"/>
    <property type="molecule type" value="Genomic_DNA"/>
</dbReference>
<name>A0A4P8J691_9BURK</name>
<feature type="coiled-coil region" evidence="1">
    <location>
        <begin position="44"/>
        <end position="81"/>
    </location>
</feature>
<keyword evidence="3" id="KW-1185">Reference proteome</keyword>
<keyword evidence="1" id="KW-0175">Coiled coil</keyword>
<proteinExistence type="predicted"/>
<organism evidence="2 3">
    <name type="scientific">Trinickia violacea</name>
    <dbReference type="NCBI Taxonomy" id="2571746"/>
    <lineage>
        <taxon>Bacteria</taxon>
        <taxon>Pseudomonadati</taxon>
        <taxon>Pseudomonadota</taxon>
        <taxon>Betaproteobacteria</taxon>
        <taxon>Burkholderiales</taxon>
        <taxon>Burkholderiaceae</taxon>
        <taxon>Trinickia</taxon>
    </lineage>
</organism>
<accession>A0A4P8J691</accession>
<dbReference type="KEGG" id="tvl:FAZ95_37220"/>
<protein>
    <submittedName>
        <fullName evidence="2">Uncharacterized protein</fullName>
    </submittedName>
</protein>
<evidence type="ECO:0000313" key="2">
    <source>
        <dbReference type="EMBL" id="QCP54529.1"/>
    </source>
</evidence>
<sequence>MAAAKSELKDAAVQHAGSISALRTELDLVSQRAEAVASQQQATVNDLAAARTSLQEALRRAERAEAEAEVTRRLVDGLQRTPAARGAQCAKG</sequence>
<dbReference type="AlphaFoldDB" id="A0A4P8J691"/>
<dbReference type="RefSeq" id="WP_137337289.1">
    <property type="nucleotide sequence ID" value="NZ_CP040078.1"/>
</dbReference>
<evidence type="ECO:0000256" key="1">
    <source>
        <dbReference type="SAM" id="Coils"/>
    </source>
</evidence>
<reference evidence="2 3" key="1">
    <citation type="submission" date="2019-05" db="EMBL/GenBank/DDBJ databases">
        <title>Burkholderia sp. DHOD12, isolated from subtropical forest soil.</title>
        <authorList>
            <person name="Gao Z.-H."/>
            <person name="Qiu L.-H."/>
        </authorList>
    </citation>
    <scope>NUCLEOTIDE SEQUENCE [LARGE SCALE GENOMIC DNA]</scope>
    <source>
        <strain evidence="2 3">DHOD12</strain>
    </source>
</reference>
<dbReference type="Proteomes" id="UP000298656">
    <property type="component" value="Chromosome 2"/>
</dbReference>
<evidence type="ECO:0000313" key="3">
    <source>
        <dbReference type="Proteomes" id="UP000298656"/>
    </source>
</evidence>
<gene>
    <name evidence="2" type="ORF">FAZ95_37220</name>
</gene>